<evidence type="ECO:0000313" key="3">
    <source>
        <dbReference type="Proteomes" id="UP000677228"/>
    </source>
</evidence>
<dbReference type="EMBL" id="CAJNOK010056992">
    <property type="protein sequence ID" value="CAF1624636.1"/>
    <property type="molecule type" value="Genomic_DNA"/>
</dbReference>
<gene>
    <name evidence="1" type="ORF">OVA965_LOCUS43387</name>
    <name evidence="2" type="ORF">TMI583_LOCUS45627</name>
</gene>
<dbReference type="Proteomes" id="UP000682733">
    <property type="component" value="Unassembled WGS sequence"/>
</dbReference>
<sequence length="211" mass="25637">QMNEKNELIQKLNDLFQSSQEQMTLDNLFLKIYELFNQQHYLGNMDDISRKLNEYDYLLTNYGQQTFETLLTNLRIMIDNQQKFDYFLTKWNEKYSMNDENLTIDTLETNLFTKFDIQNSIISRSNQFLQYCSELYDESDLTFENLLSKLNQFIFQQKKVDSLLYICNCDSIDTLEQYLIQLNQQQQHIIQQLNDSHERQTRNDEFFYQCQ</sequence>
<proteinExistence type="predicted"/>
<dbReference type="EMBL" id="CAJOBA010082126">
    <property type="protein sequence ID" value="CAF4446632.1"/>
    <property type="molecule type" value="Genomic_DNA"/>
</dbReference>
<dbReference type="AlphaFoldDB" id="A0A8S2G3Q7"/>
<reference evidence="1" key="1">
    <citation type="submission" date="2021-02" db="EMBL/GenBank/DDBJ databases">
        <authorList>
            <person name="Nowell W R."/>
        </authorList>
    </citation>
    <scope>NUCLEOTIDE SEQUENCE</scope>
</reference>
<evidence type="ECO:0000313" key="2">
    <source>
        <dbReference type="EMBL" id="CAF4446632.1"/>
    </source>
</evidence>
<evidence type="ECO:0000313" key="1">
    <source>
        <dbReference type="EMBL" id="CAF1624636.1"/>
    </source>
</evidence>
<comment type="caution">
    <text evidence="1">The sequence shown here is derived from an EMBL/GenBank/DDBJ whole genome shotgun (WGS) entry which is preliminary data.</text>
</comment>
<feature type="non-terminal residue" evidence="1">
    <location>
        <position position="1"/>
    </location>
</feature>
<organism evidence="1 3">
    <name type="scientific">Didymodactylos carnosus</name>
    <dbReference type="NCBI Taxonomy" id="1234261"/>
    <lineage>
        <taxon>Eukaryota</taxon>
        <taxon>Metazoa</taxon>
        <taxon>Spiralia</taxon>
        <taxon>Gnathifera</taxon>
        <taxon>Rotifera</taxon>
        <taxon>Eurotatoria</taxon>
        <taxon>Bdelloidea</taxon>
        <taxon>Philodinida</taxon>
        <taxon>Philodinidae</taxon>
        <taxon>Didymodactylos</taxon>
    </lineage>
</organism>
<protein>
    <submittedName>
        <fullName evidence="1">Uncharacterized protein</fullName>
    </submittedName>
</protein>
<dbReference type="Proteomes" id="UP000677228">
    <property type="component" value="Unassembled WGS sequence"/>
</dbReference>
<feature type="non-terminal residue" evidence="1">
    <location>
        <position position="211"/>
    </location>
</feature>
<name>A0A8S2G3Q7_9BILA</name>
<accession>A0A8S2G3Q7</accession>